<keyword evidence="4" id="KW-1185">Reference proteome</keyword>
<dbReference type="InterPro" id="IPR041008">
    <property type="entry name" value="DUF5625"/>
</dbReference>
<dbReference type="Proteomes" id="UP001055093">
    <property type="component" value="Unassembled WGS sequence"/>
</dbReference>
<feature type="domain" description="DUF5625" evidence="2">
    <location>
        <begin position="95"/>
        <end position="225"/>
    </location>
</feature>
<reference evidence="3" key="1">
    <citation type="journal article" date="2021" name="Front. Microbiol.">
        <title>Comprehensive Comparative Genomics and Phenotyping of Methylobacterium Species.</title>
        <authorList>
            <person name="Alessa O."/>
            <person name="Ogura Y."/>
            <person name="Fujitani Y."/>
            <person name="Takami H."/>
            <person name="Hayashi T."/>
            <person name="Sahin N."/>
            <person name="Tani A."/>
        </authorList>
    </citation>
    <scope>NUCLEOTIDE SEQUENCE</scope>
    <source>
        <strain evidence="3">DSM 14458</strain>
    </source>
</reference>
<name>A0ABQ4UYA3_9HYPH</name>
<comment type="caution">
    <text evidence="3">The sequence shown here is derived from an EMBL/GenBank/DDBJ whole genome shotgun (WGS) entry which is preliminary data.</text>
</comment>
<reference evidence="3" key="2">
    <citation type="submission" date="2021-08" db="EMBL/GenBank/DDBJ databases">
        <authorList>
            <person name="Tani A."/>
            <person name="Ola A."/>
            <person name="Ogura Y."/>
            <person name="Katsura K."/>
            <person name="Hayashi T."/>
        </authorList>
    </citation>
    <scope>NUCLEOTIDE SEQUENCE</scope>
    <source>
        <strain evidence="3">DSM 14458</strain>
    </source>
</reference>
<dbReference type="EMBL" id="BPRE01000010">
    <property type="protein sequence ID" value="GJE76799.1"/>
    <property type="molecule type" value="Genomic_DNA"/>
</dbReference>
<evidence type="ECO:0000256" key="1">
    <source>
        <dbReference type="SAM" id="Phobius"/>
    </source>
</evidence>
<keyword evidence="1" id="KW-0472">Membrane</keyword>
<organism evidence="3 4">
    <name type="scientific">Methylorubrum suomiense</name>
    <dbReference type="NCBI Taxonomy" id="144191"/>
    <lineage>
        <taxon>Bacteria</taxon>
        <taxon>Pseudomonadati</taxon>
        <taxon>Pseudomonadota</taxon>
        <taxon>Alphaproteobacteria</taxon>
        <taxon>Hyphomicrobiales</taxon>
        <taxon>Methylobacteriaceae</taxon>
        <taxon>Methylorubrum</taxon>
    </lineage>
</organism>
<accession>A0ABQ4UYA3</accession>
<evidence type="ECO:0000259" key="2">
    <source>
        <dbReference type="Pfam" id="PF18539"/>
    </source>
</evidence>
<dbReference type="RefSeq" id="WP_137828465.1">
    <property type="nucleotide sequence ID" value="NZ_BPRE01000010.1"/>
</dbReference>
<dbReference type="Pfam" id="PF18539">
    <property type="entry name" value="DUF5625"/>
    <property type="match status" value="1"/>
</dbReference>
<feature type="transmembrane region" description="Helical" evidence="1">
    <location>
        <begin position="240"/>
        <end position="264"/>
    </location>
</feature>
<keyword evidence="1" id="KW-0812">Transmembrane</keyword>
<sequence length="280" mass="31828">MGWTVLTAWRPTWAKSSPPLLGKRNTGWPKCAATRIHETVQMGMLRLLINQLMDVAVGIFIVRQRWLHIIFAILLFWLSGFEFWRRETFTVPLDQPISLSTAGKFEHDFRVRVDTTHELTIRFSKGTRSREEAMRLVGSRWDCREKTLKTDCDASVPLRWILTDQFGKVVVAGEGETHGMTGHASDEFWRTVVPSIYVQAGHYHLSATILRDVPEFHGMTAHLSFALPGGKRSFGWQSDLAFWGGLINFFVLIPMTGSFGMILIGQGLGAWVRSRRRVGP</sequence>
<protein>
    <recommendedName>
        <fullName evidence="2">DUF5625 domain-containing protein</fullName>
    </recommendedName>
</protein>
<keyword evidence="1" id="KW-1133">Transmembrane helix</keyword>
<proteinExistence type="predicted"/>
<feature type="transmembrane region" description="Helical" evidence="1">
    <location>
        <begin position="67"/>
        <end position="84"/>
    </location>
</feature>
<evidence type="ECO:0000313" key="3">
    <source>
        <dbReference type="EMBL" id="GJE76799.1"/>
    </source>
</evidence>
<evidence type="ECO:0000313" key="4">
    <source>
        <dbReference type="Proteomes" id="UP001055093"/>
    </source>
</evidence>
<gene>
    <name evidence="3" type="ORF">BGCPKDLD_3398</name>
</gene>